<dbReference type="OrthoDB" id="503572at2"/>
<dbReference type="STRING" id="1183438.GKIL_2352"/>
<dbReference type="NCBIfam" id="TIGR03985">
    <property type="entry name" value="TIGR03985 family CRISPR-associated protein"/>
    <property type="match status" value="1"/>
</dbReference>
<dbReference type="AlphaFoldDB" id="U5QI79"/>
<dbReference type="InterPro" id="IPR026881">
    <property type="entry name" value="WYL_dom"/>
</dbReference>
<organism evidence="2 3">
    <name type="scientific">Gloeobacter kilaueensis (strain ATCC BAA-2537 / CCAP 1431/1 / ULC 316 / JS1)</name>
    <dbReference type="NCBI Taxonomy" id="1183438"/>
    <lineage>
        <taxon>Bacteria</taxon>
        <taxon>Bacillati</taxon>
        <taxon>Cyanobacteriota</taxon>
        <taxon>Cyanophyceae</taxon>
        <taxon>Gloeobacterales</taxon>
        <taxon>Gloeobacteraceae</taxon>
        <taxon>Gloeobacter</taxon>
    </lineage>
</organism>
<keyword evidence="3" id="KW-1185">Reference proteome</keyword>
<dbReference type="Pfam" id="PF13280">
    <property type="entry name" value="WYL"/>
    <property type="match status" value="1"/>
</dbReference>
<dbReference type="HOGENOM" id="CLU_049157_0_0_3"/>
<dbReference type="eggNOG" id="ENOG502Z929">
    <property type="taxonomic scope" value="Bacteria"/>
</dbReference>
<dbReference type="Proteomes" id="UP000017396">
    <property type="component" value="Chromosome"/>
</dbReference>
<name>U5QI79_GLOK1</name>
<evidence type="ECO:0000259" key="1">
    <source>
        <dbReference type="Pfam" id="PF13280"/>
    </source>
</evidence>
<gene>
    <name evidence="2" type="ORF">GKIL_2352</name>
</gene>
<protein>
    <recommendedName>
        <fullName evidence="1">WYL domain-containing protein</fullName>
    </recommendedName>
</protein>
<sequence>MFFEYAPDAAVLDALAGGQLAGRMLRAVRLWWILRLLYGDGNHGSAPGNLFNAPRLMKCLYAPGHDWGERRTSDGTSCPGCLCTLSLEALLHRFDADLPVETWCLEVSRRTGLAPELLRRYLKKRPFAIVARSLRDDLQHLCRLGWLQRDGASGLYRRRLVEEFPRLLPEEQSAVPAVYRRSVAQALQTVQFAYPQLYALVNEWQGDDDTDRRIFVEFDYILSEEDAERVDDYQEQLRGWWEAGDLRPVTFAYTLSTDRKVQICVYPVCLHYVRRAKYLSAYGLGPEGHIGWHNYRLDRIASTTLKPLDWADPQVPVALHSCRQDGNLPTPAYVRKALNEAWGFNFYLPAALLLLRFPADYAARWLANTHRHPTFGPIPYAQLPSLIRRHYSDSREQQPMLALVARRPTSDAYYKALVRLGDTNLTLRLREWRPHGEVLAPLALRRQMAEEVRLELHHYADL</sequence>
<proteinExistence type="predicted"/>
<evidence type="ECO:0000313" key="3">
    <source>
        <dbReference type="Proteomes" id="UP000017396"/>
    </source>
</evidence>
<dbReference type="RefSeq" id="WP_023173769.1">
    <property type="nucleotide sequence ID" value="NC_022600.1"/>
</dbReference>
<dbReference type="InterPro" id="IPR023816">
    <property type="entry name" value="CRISPR-assoc_CYA0889"/>
</dbReference>
<dbReference type="KEGG" id="glj:GKIL_2352"/>
<evidence type="ECO:0000313" key="2">
    <source>
        <dbReference type="EMBL" id="AGY58598.1"/>
    </source>
</evidence>
<accession>U5QI79</accession>
<reference evidence="2 3" key="1">
    <citation type="journal article" date="2013" name="PLoS ONE">
        <title>Cultivation and Complete Genome Sequencing of Gloeobacter kilaueensis sp. nov., from a Lava Cave in Kilauea Caldera, Hawai'i.</title>
        <authorList>
            <person name="Saw J.H."/>
            <person name="Schatz M."/>
            <person name="Brown M.V."/>
            <person name="Kunkel D.D."/>
            <person name="Foster J.S."/>
            <person name="Shick H."/>
            <person name="Christensen S."/>
            <person name="Hou S."/>
            <person name="Wan X."/>
            <person name="Donachie S.P."/>
        </authorList>
    </citation>
    <scope>NUCLEOTIDE SEQUENCE [LARGE SCALE GENOMIC DNA]</scope>
    <source>
        <strain evidence="3">JS</strain>
    </source>
</reference>
<feature type="domain" description="WYL" evidence="1">
    <location>
        <begin position="247"/>
        <end position="304"/>
    </location>
</feature>
<dbReference type="PATRIC" id="fig|1183438.3.peg.2312"/>
<dbReference type="EMBL" id="CP003587">
    <property type="protein sequence ID" value="AGY58598.1"/>
    <property type="molecule type" value="Genomic_DNA"/>
</dbReference>